<dbReference type="InterPro" id="IPR009057">
    <property type="entry name" value="Homeodomain-like_sf"/>
</dbReference>
<feature type="DNA-binding region" description="H-T-H motif" evidence="2">
    <location>
        <begin position="32"/>
        <end position="51"/>
    </location>
</feature>
<dbReference type="RefSeq" id="WP_175469853.1">
    <property type="nucleotide sequence ID" value="NZ_FMUX01000011.1"/>
</dbReference>
<keyword evidence="5" id="KW-1185">Reference proteome</keyword>
<evidence type="ECO:0000256" key="2">
    <source>
        <dbReference type="PROSITE-ProRule" id="PRU00335"/>
    </source>
</evidence>
<dbReference type="PANTHER" id="PTHR30055">
    <property type="entry name" value="HTH-TYPE TRANSCRIPTIONAL REGULATOR RUTR"/>
    <property type="match status" value="1"/>
</dbReference>
<organism evidence="4 5">
    <name type="scientific">Desulfoluna spongiiphila</name>
    <dbReference type="NCBI Taxonomy" id="419481"/>
    <lineage>
        <taxon>Bacteria</taxon>
        <taxon>Pseudomonadati</taxon>
        <taxon>Thermodesulfobacteriota</taxon>
        <taxon>Desulfobacteria</taxon>
        <taxon>Desulfobacterales</taxon>
        <taxon>Desulfolunaceae</taxon>
        <taxon>Desulfoluna</taxon>
    </lineage>
</organism>
<proteinExistence type="predicted"/>
<dbReference type="GO" id="GO:0000976">
    <property type="term" value="F:transcription cis-regulatory region binding"/>
    <property type="evidence" value="ECO:0007669"/>
    <property type="project" value="TreeGrafter"/>
</dbReference>
<dbReference type="PRINTS" id="PR00455">
    <property type="entry name" value="HTHTETR"/>
</dbReference>
<dbReference type="GO" id="GO:0003700">
    <property type="term" value="F:DNA-binding transcription factor activity"/>
    <property type="evidence" value="ECO:0007669"/>
    <property type="project" value="TreeGrafter"/>
</dbReference>
<dbReference type="EMBL" id="FMUX01000011">
    <property type="protein sequence ID" value="SCY54906.1"/>
    <property type="molecule type" value="Genomic_DNA"/>
</dbReference>
<keyword evidence="1 2" id="KW-0238">DNA-binding</keyword>
<evidence type="ECO:0000313" key="4">
    <source>
        <dbReference type="EMBL" id="SCY54906.1"/>
    </source>
</evidence>
<feature type="domain" description="HTH tetR-type" evidence="3">
    <location>
        <begin position="9"/>
        <end position="69"/>
    </location>
</feature>
<dbReference type="InterPro" id="IPR001647">
    <property type="entry name" value="HTH_TetR"/>
</dbReference>
<protein>
    <submittedName>
        <fullName evidence="4">Transcriptional regulator, TetR family</fullName>
    </submittedName>
</protein>
<dbReference type="PROSITE" id="PS50977">
    <property type="entry name" value="HTH_TETR_2"/>
    <property type="match status" value="1"/>
</dbReference>
<dbReference type="InterPro" id="IPR050109">
    <property type="entry name" value="HTH-type_TetR-like_transc_reg"/>
</dbReference>
<evidence type="ECO:0000259" key="3">
    <source>
        <dbReference type="PROSITE" id="PS50977"/>
    </source>
</evidence>
<reference evidence="4 5" key="1">
    <citation type="submission" date="2016-10" db="EMBL/GenBank/DDBJ databases">
        <authorList>
            <person name="de Groot N.N."/>
        </authorList>
    </citation>
    <scope>NUCLEOTIDE SEQUENCE [LARGE SCALE GENOMIC DNA]</scope>
    <source>
        <strain evidence="4 5">AA1</strain>
    </source>
</reference>
<dbReference type="SUPFAM" id="SSF46689">
    <property type="entry name" value="Homeodomain-like"/>
    <property type="match status" value="1"/>
</dbReference>
<dbReference type="Proteomes" id="UP000198870">
    <property type="component" value="Unassembled WGS sequence"/>
</dbReference>
<accession>A0A1G5GTM4</accession>
<name>A0A1G5GTM4_9BACT</name>
<dbReference type="STRING" id="419481.SAMN05216233_111129"/>
<gene>
    <name evidence="4" type="ORF">SAMN05216233_111129</name>
</gene>
<evidence type="ECO:0000313" key="5">
    <source>
        <dbReference type="Proteomes" id="UP000198870"/>
    </source>
</evidence>
<dbReference type="PANTHER" id="PTHR30055:SF226">
    <property type="entry name" value="HTH-TYPE TRANSCRIPTIONAL REGULATOR PKSA"/>
    <property type="match status" value="1"/>
</dbReference>
<dbReference type="Pfam" id="PF00440">
    <property type="entry name" value="TetR_N"/>
    <property type="match status" value="1"/>
</dbReference>
<dbReference type="AlphaFoldDB" id="A0A1G5GTM4"/>
<evidence type="ECO:0000256" key="1">
    <source>
        <dbReference type="ARBA" id="ARBA00023125"/>
    </source>
</evidence>
<dbReference type="Gene3D" id="1.10.357.10">
    <property type="entry name" value="Tetracycline Repressor, domain 2"/>
    <property type="match status" value="1"/>
</dbReference>
<sequence>MSTQQERSLRTRKKLVDATLSCLQDHGYAGASLSRILERAGVSRGAWSHHYETKRAMVADSAEALLSIALEEAHGVGDRLASESFDVEALLEEVWSRFYQGPYRDVWVEFNVACRTDVELRTRLTPVIEGFFDELDAIWRSQLPDPAVYARAKDLLDLSLYLLRGMALQSLSLDRPDHFRHLRRAWAAIIRNEAVSLP</sequence>